<dbReference type="GO" id="GO:0009755">
    <property type="term" value="P:hormone-mediated signaling pathway"/>
    <property type="evidence" value="ECO:0007669"/>
    <property type="project" value="TreeGrafter"/>
</dbReference>
<dbReference type="Ensembl" id="ENSLLET00000031423.1">
    <property type="protein sequence ID" value="ENSLLEP00000030259.1"/>
    <property type="gene ID" value="ENSLLEG00000019109.1"/>
</dbReference>
<dbReference type="InterPro" id="IPR035914">
    <property type="entry name" value="Sperma_CUB_dom_sf"/>
</dbReference>
<comment type="subcellular location">
    <subcellularLocation>
        <location evidence="1 10">Secreted</location>
    </subcellularLocation>
</comment>
<keyword evidence="7" id="KW-0325">Glycoprotein</keyword>
<evidence type="ECO:0000256" key="7">
    <source>
        <dbReference type="ARBA" id="ARBA00023180"/>
    </source>
</evidence>
<organism evidence="14 15">
    <name type="scientific">Leptobrachium leishanense</name>
    <name type="common">Leishan spiny toad</name>
    <dbReference type="NCBI Taxonomy" id="445787"/>
    <lineage>
        <taxon>Eukaryota</taxon>
        <taxon>Metazoa</taxon>
        <taxon>Chordata</taxon>
        <taxon>Craniata</taxon>
        <taxon>Vertebrata</taxon>
        <taxon>Euteleostomi</taxon>
        <taxon>Amphibia</taxon>
        <taxon>Batrachia</taxon>
        <taxon>Anura</taxon>
        <taxon>Pelobatoidea</taxon>
        <taxon>Megophryidae</taxon>
        <taxon>Leptobrachium</taxon>
    </lineage>
</organism>
<dbReference type="SUPFAM" id="SSF49854">
    <property type="entry name" value="Spermadhesin, CUB domain"/>
    <property type="match status" value="1"/>
</dbReference>
<sequence length="328" mass="36962">MSLGHKVSKSTIQCHLHHQKFIGRVSRTKAYCQMKNAAEDALFLINSDLKRELSEEQIYRRSLRCIDMLSIDGQFTFTAERPQLHCALFIIGGPEDFITIEYNFVNINCLGGDILKVFDGWIIKGEKFPSSLDHPLSTVERYTDICELGKMGRITRSSQNVAMIFFRVQEPGNGFTLTIRKTPNLFPCNIISQSPSGQYTMIVPHQHRNCSFSIIYPVVIKIYDLTLGHFNELQLKKPPPRGCGGTGDFVELLGGTGLDPSKMFPLADLCHSFRGSAQMKIGCDNSVIRMVSSGKFINQVTFEYNQLDRQKEGQEGNSVEEVCYPIDS</sequence>
<reference evidence="14" key="1">
    <citation type="submission" date="2025-08" db="UniProtKB">
        <authorList>
            <consortium name="Ensembl"/>
        </authorList>
    </citation>
    <scope>IDENTIFICATION</scope>
</reference>
<evidence type="ECO:0000259" key="13">
    <source>
        <dbReference type="Pfam" id="PF23541"/>
    </source>
</evidence>
<evidence type="ECO:0000313" key="15">
    <source>
        <dbReference type="Proteomes" id="UP000694569"/>
    </source>
</evidence>
<evidence type="ECO:0000256" key="5">
    <source>
        <dbReference type="ARBA" id="ARBA00022729"/>
    </source>
</evidence>
<dbReference type="Proteomes" id="UP000694569">
    <property type="component" value="Unplaced"/>
</dbReference>
<evidence type="ECO:0000256" key="1">
    <source>
        <dbReference type="ARBA" id="ARBA00004613"/>
    </source>
</evidence>
<reference evidence="14" key="2">
    <citation type="submission" date="2025-09" db="UniProtKB">
        <authorList>
            <consortium name="Ensembl"/>
        </authorList>
    </citation>
    <scope>IDENTIFICATION</scope>
</reference>
<evidence type="ECO:0000256" key="11">
    <source>
        <dbReference type="PIRSR" id="PIRSR009279-50"/>
    </source>
</evidence>
<dbReference type="GO" id="GO:0051460">
    <property type="term" value="P:negative regulation of corticotropin secretion"/>
    <property type="evidence" value="ECO:0007669"/>
    <property type="project" value="TreeGrafter"/>
</dbReference>
<accession>A0A8C5Q0F3</accession>
<dbReference type="GeneTree" id="ENSGT00390000001362"/>
<feature type="disulfide bond" evidence="11">
    <location>
        <begin position="283"/>
        <end position="323"/>
    </location>
</feature>
<proteinExistence type="inferred from homology"/>
<dbReference type="AlphaFoldDB" id="A0A8C5Q0F3"/>
<dbReference type="GO" id="GO:0005615">
    <property type="term" value="C:extracellular space"/>
    <property type="evidence" value="ECO:0007669"/>
    <property type="project" value="TreeGrafter"/>
</dbReference>
<dbReference type="InterPro" id="IPR008435">
    <property type="entry name" value="CRF-bd"/>
</dbReference>
<feature type="disulfide bond" evidence="11">
    <location>
        <begin position="109"/>
        <end position="146"/>
    </location>
</feature>
<dbReference type="PANTHER" id="PTHR10278:SF0">
    <property type="entry name" value="CORTICOTROPIN-RELEASING FACTOR-BINDING PROTEIN"/>
    <property type="match status" value="1"/>
</dbReference>
<keyword evidence="4 10" id="KW-0964">Secreted</keyword>
<dbReference type="Pfam" id="PF05428">
    <property type="entry name" value="CRF-BP_N"/>
    <property type="match status" value="1"/>
</dbReference>
<evidence type="ECO:0000256" key="2">
    <source>
        <dbReference type="ARBA" id="ARBA00008313"/>
    </source>
</evidence>
<keyword evidence="15" id="KW-1185">Reference proteome</keyword>
<feature type="disulfide bond" evidence="11">
    <location>
        <begin position="188"/>
        <end position="210"/>
    </location>
</feature>
<protein>
    <recommendedName>
        <fullName evidence="3 10">Corticotropin-releasing factor-binding protein</fullName>
        <shortName evidence="10">CRF-BP</shortName>
        <shortName evidence="10">CRF-binding protein</shortName>
    </recommendedName>
    <alternativeName>
        <fullName evidence="9 10">Corticotropin-releasing hormone-binding protein</fullName>
    </alternativeName>
</protein>
<keyword evidence="6 11" id="KW-1015">Disulfide bond</keyword>
<evidence type="ECO:0000256" key="3">
    <source>
        <dbReference type="ARBA" id="ARBA00015713"/>
    </source>
</evidence>
<evidence type="ECO:0000313" key="14">
    <source>
        <dbReference type="Ensembl" id="ENSLLEP00000030259.1"/>
    </source>
</evidence>
<evidence type="ECO:0000256" key="8">
    <source>
        <dbReference type="ARBA" id="ARBA00024997"/>
    </source>
</evidence>
<comment type="similarity">
    <text evidence="2 10">Belongs to the CRF-binding protein family.</text>
</comment>
<feature type="disulfide bond" evidence="11">
    <location>
        <begin position="243"/>
        <end position="270"/>
    </location>
</feature>
<feature type="disulfide bond" evidence="11">
    <location>
        <begin position="65"/>
        <end position="86"/>
    </location>
</feature>
<evidence type="ECO:0000256" key="6">
    <source>
        <dbReference type="ARBA" id="ARBA00023157"/>
    </source>
</evidence>
<evidence type="ECO:0000256" key="9">
    <source>
        <dbReference type="ARBA" id="ARBA00033162"/>
    </source>
</evidence>
<evidence type="ECO:0000256" key="10">
    <source>
        <dbReference type="PIRNR" id="PIRNR009279"/>
    </source>
</evidence>
<comment type="function">
    <text evidence="8 10">Binds CRF and inactivates it. May prevent inappropriate pituitary-adrenal stimulation in pregnancy.</text>
</comment>
<dbReference type="PIRSF" id="PIRSF009279">
    <property type="entry name" value="CRF_bd"/>
    <property type="match status" value="1"/>
</dbReference>
<dbReference type="OrthoDB" id="10056927at2759"/>
<dbReference type="GO" id="GO:0051424">
    <property type="term" value="F:corticotropin-releasing hormone binding"/>
    <property type="evidence" value="ECO:0007669"/>
    <property type="project" value="UniProtKB-UniRule"/>
</dbReference>
<evidence type="ECO:0000259" key="12">
    <source>
        <dbReference type="Pfam" id="PF05428"/>
    </source>
</evidence>
<keyword evidence="5" id="KW-0732">Signal</keyword>
<feature type="domain" description="Corticotropin-releasing factor binding protein C-terminal" evidence="13">
    <location>
        <begin position="190"/>
        <end position="310"/>
    </location>
</feature>
<name>A0A8C5Q0F3_9ANUR</name>
<dbReference type="InterPro" id="IPR056177">
    <property type="entry name" value="CRF-BP_N"/>
</dbReference>
<dbReference type="Pfam" id="PF23541">
    <property type="entry name" value="CRF-BP_C"/>
    <property type="match status" value="1"/>
</dbReference>
<dbReference type="PANTHER" id="PTHR10278">
    <property type="entry name" value="CORTICOTROPIN-RELEASING FACTOR-BINDING PROTEIN"/>
    <property type="match status" value="1"/>
</dbReference>
<feature type="domain" description="Corticotropin-releasing factor binding protein N-terminal" evidence="12">
    <location>
        <begin position="57"/>
        <end position="182"/>
    </location>
</feature>
<gene>
    <name evidence="14" type="primary">CRHBP</name>
</gene>
<dbReference type="InterPro" id="IPR056178">
    <property type="entry name" value="CRF-BP_C"/>
</dbReference>
<evidence type="ECO:0000256" key="4">
    <source>
        <dbReference type="ARBA" id="ARBA00022525"/>
    </source>
</evidence>